<dbReference type="EMBL" id="CCMZ01000056">
    <property type="protein sequence ID" value="CDX26958.1"/>
    <property type="molecule type" value="Genomic_DNA"/>
</dbReference>
<accession>A0A090EFM0</accession>
<sequence>MPQKANRHGIAAARVKGWGKSPPRDWQQERHGKPHREQNRIGTVRRETFEGCFRPTVRVGCVRRVATCAQDEWPPRSRREARAIQNPAYRPAGNFLVAIAERDQEVTPEGVPFDSMS</sequence>
<gene>
    <name evidence="2" type="ORF">MPL3356_60638</name>
</gene>
<evidence type="ECO:0000313" key="2">
    <source>
        <dbReference type="EMBL" id="CDX26958.1"/>
    </source>
</evidence>
<proteinExistence type="predicted"/>
<evidence type="ECO:0000313" key="3">
    <source>
        <dbReference type="Proteomes" id="UP000045285"/>
    </source>
</evidence>
<reference evidence="3" key="1">
    <citation type="submission" date="2014-08" db="EMBL/GenBank/DDBJ databases">
        <authorList>
            <person name="Moulin L."/>
        </authorList>
    </citation>
    <scope>NUCLEOTIDE SEQUENCE [LARGE SCALE GENOMIC DNA]</scope>
</reference>
<name>A0A090EFM0_MESPL</name>
<dbReference type="AlphaFoldDB" id="A0A090EFM0"/>
<evidence type="ECO:0000256" key="1">
    <source>
        <dbReference type="SAM" id="MobiDB-lite"/>
    </source>
</evidence>
<feature type="region of interest" description="Disordered" evidence="1">
    <location>
        <begin position="1"/>
        <end position="42"/>
    </location>
</feature>
<organism evidence="2 3">
    <name type="scientific">Mesorhizobium plurifarium</name>
    <dbReference type="NCBI Taxonomy" id="69974"/>
    <lineage>
        <taxon>Bacteria</taxon>
        <taxon>Pseudomonadati</taxon>
        <taxon>Pseudomonadota</taxon>
        <taxon>Alphaproteobacteria</taxon>
        <taxon>Hyphomicrobiales</taxon>
        <taxon>Phyllobacteriaceae</taxon>
        <taxon>Mesorhizobium</taxon>
    </lineage>
</organism>
<dbReference type="Proteomes" id="UP000045285">
    <property type="component" value="Unassembled WGS sequence"/>
</dbReference>
<protein>
    <submittedName>
        <fullName evidence="2">Uncharacterized protein</fullName>
    </submittedName>
</protein>
<feature type="compositionally biased region" description="Basic and acidic residues" evidence="1">
    <location>
        <begin position="22"/>
        <end position="42"/>
    </location>
</feature>
<keyword evidence="3" id="KW-1185">Reference proteome</keyword>